<evidence type="ECO:0000313" key="9">
    <source>
        <dbReference type="Proteomes" id="UP000664701"/>
    </source>
</evidence>
<comment type="subcellular location">
    <subcellularLocation>
        <location evidence="1">Cell membrane</location>
        <topology evidence="1">Multi-pass membrane protein</topology>
    </subcellularLocation>
</comment>
<reference evidence="8 9" key="1">
    <citation type="submission" date="2024-03" db="EMBL/GenBank/DDBJ databases">
        <title>The Genome Sequence of Enterococcus sp. DIV2402.</title>
        <authorList>
            <consortium name="The Broad Institute Genomics Platform"/>
            <consortium name="The Broad Institute Microbial Omics Core"/>
            <consortium name="The Broad Institute Genomic Center for Infectious Diseases"/>
            <person name="Earl A."/>
            <person name="Manson A."/>
            <person name="Gilmore M."/>
            <person name="Schwartman J."/>
            <person name="Shea T."/>
            <person name="Abouelleil A."/>
            <person name="Cao P."/>
            <person name="Chapman S."/>
            <person name="Cusick C."/>
            <person name="Young S."/>
            <person name="Neafsey D."/>
            <person name="Nusbaum C."/>
            <person name="Birren B."/>
        </authorList>
    </citation>
    <scope>NUCLEOTIDE SEQUENCE [LARGE SCALE GENOMIC DNA]</scope>
    <source>
        <strain evidence="8 9">DIV2402</strain>
    </source>
</reference>
<evidence type="ECO:0000256" key="6">
    <source>
        <dbReference type="ARBA" id="ARBA00023136"/>
    </source>
</evidence>
<feature type="transmembrane region" description="Helical" evidence="7">
    <location>
        <begin position="109"/>
        <end position="131"/>
    </location>
</feature>
<evidence type="ECO:0008006" key="10">
    <source>
        <dbReference type="Google" id="ProtNLM"/>
    </source>
</evidence>
<comment type="similarity">
    <text evidence="2">Belongs to the chromate ion transporter (CHR) (TC 2.A.51) family.</text>
</comment>
<evidence type="ECO:0000256" key="5">
    <source>
        <dbReference type="ARBA" id="ARBA00022989"/>
    </source>
</evidence>
<keyword evidence="4 7" id="KW-0812">Transmembrane</keyword>
<evidence type="ECO:0000256" key="2">
    <source>
        <dbReference type="ARBA" id="ARBA00005262"/>
    </source>
</evidence>
<keyword evidence="3" id="KW-1003">Cell membrane</keyword>
<proteinExistence type="inferred from homology"/>
<evidence type="ECO:0000313" key="8">
    <source>
        <dbReference type="EMBL" id="WYJ77498.1"/>
    </source>
</evidence>
<dbReference type="Proteomes" id="UP000664701">
    <property type="component" value="Chromosome"/>
</dbReference>
<organism evidence="8 9">
    <name type="scientific">Candidatus Enterococcus lowellii</name>
    <dbReference type="NCBI Taxonomy" id="2230877"/>
    <lineage>
        <taxon>Bacteria</taxon>
        <taxon>Bacillati</taxon>
        <taxon>Bacillota</taxon>
        <taxon>Bacilli</taxon>
        <taxon>Lactobacillales</taxon>
        <taxon>Enterococcaceae</taxon>
        <taxon>Enterococcus</taxon>
    </lineage>
</organism>
<evidence type="ECO:0000256" key="4">
    <source>
        <dbReference type="ARBA" id="ARBA00022692"/>
    </source>
</evidence>
<dbReference type="PANTHER" id="PTHR43663:SF2">
    <property type="entry name" value="CHROMATE TRANSPORT PROTEIN-RELATED"/>
    <property type="match status" value="1"/>
</dbReference>
<protein>
    <recommendedName>
        <fullName evidence="10">Chromate transporter</fullName>
    </recommendedName>
</protein>
<feature type="transmembrane region" description="Helical" evidence="7">
    <location>
        <begin position="143"/>
        <end position="158"/>
    </location>
</feature>
<sequence length="182" mass="20414">MKSSKIFRLIFTRMFFISAFTFGGGYVVVPMIQQYFVKENKLLKNQEVLDMAAIAQSSPGAIAVNLSVLTGYHLKGLKGAFVAAVATLLPPLLLLSVISMFYVSFRQNMLIAAVLKGMEAAVVAMIIDFIINMTQTITQEKNWFFMLWIPLSFVANYFFHVSVIWILLVCIATSIGYALYKK</sequence>
<dbReference type="Pfam" id="PF02417">
    <property type="entry name" value="Chromate_transp"/>
    <property type="match status" value="1"/>
</dbReference>
<dbReference type="InterPro" id="IPR052518">
    <property type="entry name" value="CHR_Transporter"/>
</dbReference>
<dbReference type="EMBL" id="CP147251">
    <property type="protein sequence ID" value="WYJ77498.1"/>
    <property type="molecule type" value="Genomic_DNA"/>
</dbReference>
<keyword evidence="9" id="KW-1185">Reference proteome</keyword>
<evidence type="ECO:0000256" key="1">
    <source>
        <dbReference type="ARBA" id="ARBA00004651"/>
    </source>
</evidence>
<feature type="transmembrane region" description="Helical" evidence="7">
    <location>
        <begin position="12"/>
        <end position="32"/>
    </location>
</feature>
<name>A0ABZ2SNY9_9ENTE</name>
<keyword evidence="6 7" id="KW-0472">Membrane</keyword>
<accession>A0ABZ2SNY9</accession>
<dbReference type="PANTHER" id="PTHR43663">
    <property type="entry name" value="CHROMATE TRANSPORT PROTEIN-RELATED"/>
    <property type="match status" value="1"/>
</dbReference>
<evidence type="ECO:0000256" key="3">
    <source>
        <dbReference type="ARBA" id="ARBA00022475"/>
    </source>
</evidence>
<dbReference type="InterPro" id="IPR003370">
    <property type="entry name" value="Chromate_transpt"/>
</dbReference>
<feature type="transmembrane region" description="Helical" evidence="7">
    <location>
        <begin position="81"/>
        <end position="103"/>
    </location>
</feature>
<dbReference type="RefSeq" id="WP_207940379.1">
    <property type="nucleotide sequence ID" value="NZ_CP147251.1"/>
</dbReference>
<keyword evidence="5 7" id="KW-1133">Transmembrane helix</keyword>
<gene>
    <name evidence="8" type="ORF">DOK78_002136</name>
</gene>
<evidence type="ECO:0000256" key="7">
    <source>
        <dbReference type="SAM" id="Phobius"/>
    </source>
</evidence>